<gene>
    <name evidence="15" type="ORF">SAY89_00010</name>
</gene>
<dbReference type="Pfam" id="PF01743">
    <property type="entry name" value="PolyA_pol"/>
    <property type="match status" value="1"/>
</dbReference>
<organism evidence="15">
    <name type="scientific">Cyanobacterium aponinum AL20115</name>
    <dbReference type="NCBI Taxonomy" id="3090662"/>
    <lineage>
        <taxon>Bacteria</taxon>
        <taxon>Bacillati</taxon>
        <taxon>Cyanobacteriota</taxon>
        <taxon>Cyanophyceae</taxon>
        <taxon>Oscillatoriophycideae</taxon>
        <taxon>Chroococcales</taxon>
        <taxon>Geminocystaceae</taxon>
        <taxon>Cyanobacterium</taxon>
    </lineage>
</organism>
<keyword evidence="10 11" id="KW-0694">RNA-binding</keyword>
<dbReference type="GO" id="GO:0008033">
    <property type="term" value="P:tRNA processing"/>
    <property type="evidence" value="ECO:0007669"/>
    <property type="project" value="UniProtKB-KW"/>
</dbReference>
<dbReference type="SUPFAM" id="SSF81891">
    <property type="entry name" value="Poly A polymerase C-terminal region-like"/>
    <property type="match status" value="1"/>
</dbReference>
<keyword evidence="9" id="KW-0460">Magnesium</keyword>
<dbReference type="Gene3D" id="3.30.460.10">
    <property type="entry name" value="Beta Polymerase, domain 2"/>
    <property type="match status" value="1"/>
</dbReference>
<dbReference type="GO" id="GO:0016779">
    <property type="term" value="F:nucleotidyltransferase activity"/>
    <property type="evidence" value="ECO:0007669"/>
    <property type="project" value="UniProtKB-KW"/>
</dbReference>
<comment type="cofactor">
    <cofactor evidence="1">
        <name>Mg(2+)</name>
        <dbReference type="ChEBI" id="CHEBI:18420"/>
    </cofactor>
</comment>
<evidence type="ECO:0000256" key="11">
    <source>
        <dbReference type="RuleBase" id="RU003953"/>
    </source>
</evidence>
<keyword evidence="7" id="KW-0479">Metal-binding</keyword>
<feature type="domain" description="tRNA nucleotidyltransferase/poly(A) polymerase RNA and SrmB- binding" evidence="13">
    <location>
        <begin position="159"/>
        <end position="221"/>
    </location>
</feature>
<keyword evidence="4 11" id="KW-0808">Transferase</keyword>
<dbReference type="RefSeq" id="WP_320001581.1">
    <property type="nucleotide sequence ID" value="NZ_CP138348.1"/>
</dbReference>
<accession>A0AAF0ZIF6</accession>
<evidence type="ECO:0000256" key="6">
    <source>
        <dbReference type="ARBA" id="ARBA00022695"/>
    </source>
</evidence>
<dbReference type="SUPFAM" id="SSF81301">
    <property type="entry name" value="Nucleotidyltransferase"/>
    <property type="match status" value="1"/>
</dbReference>
<dbReference type="EMBL" id="CP138348">
    <property type="protein sequence ID" value="WPF88697.1"/>
    <property type="molecule type" value="Genomic_DNA"/>
</dbReference>
<dbReference type="GO" id="GO:0000049">
    <property type="term" value="F:tRNA binding"/>
    <property type="evidence" value="ECO:0007669"/>
    <property type="project" value="UniProtKB-KW"/>
</dbReference>
<keyword evidence="8" id="KW-0547">Nucleotide-binding</keyword>
<evidence type="ECO:0000256" key="5">
    <source>
        <dbReference type="ARBA" id="ARBA00022694"/>
    </source>
</evidence>
<evidence type="ECO:0000256" key="7">
    <source>
        <dbReference type="ARBA" id="ARBA00022723"/>
    </source>
</evidence>
<proteinExistence type="inferred from homology"/>
<keyword evidence="6" id="KW-0548">Nucleotidyltransferase</keyword>
<evidence type="ECO:0000256" key="3">
    <source>
        <dbReference type="ARBA" id="ARBA00022555"/>
    </source>
</evidence>
<evidence type="ECO:0000259" key="13">
    <source>
        <dbReference type="Pfam" id="PF12627"/>
    </source>
</evidence>
<feature type="domain" description="CCA-adding enzyme C-terminal" evidence="14">
    <location>
        <begin position="254"/>
        <end position="395"/>
    </location>
</feature>
<evidence type="ECO:0000256" key="10">
    <source>
        <dbReference type="ARBA" id="ARBA00022884"/>
    </source>
</evidence>
<evidence type="ECO:0000313" key="15">
    <source>
        <dbReference type="EMBL" id="WPF88697.1"/>
    </source>
</evidence>
<evidence type="ECO:0000256" key="8">
    <source>
        <dbReference type="ARBA" id="ARBA00022741"/>
    </source>
</evidence>
<sequence>MILHNFLKQNLPFDVNLLPDNCYLVGGAVRDILLKRSRSYLDLDFVLPHKPIETAKIIAREYQAGFVVLDPVRYIARVVFPHATIDFAGQEGDSIYQDLARRDYTINAIAFHCREGVIIDPFQGEIDIKKGILKMISRDNLADDPLRLMRGYRQASQLDFTIESFTRATIKDLKELLKNVAMERVNQELAYLFETKKGSYWLKEAFKDGLLDLCFPSADEKMVNLLANIDESAQFLSSKYRSNFPDNYSWYKEAKLACLTNQNPSIAETELINLKYSRQEIKLVLTILQFTNNLTEIDFQKNKRKQYFFFQSVGDYFPNLAVFALAHNVSKDLILQLMELYQNPEDAIAHPQPLLSGKDIMKYLNIAPSPLIGKILTEIQIAYIEGKINDKKTAIDFIKNNFTT</sequence>
<dbReference type="Pfam" id="PF13735">
    <property type="entry name" value="tRNA_NucTran2_2"/>
    <property type="match status" value="1"/>
</dbReference>
<keyword evidence="3" id="KW-0820">tRNA-binding</keyword>
<evidence type="ECO:0000259" key="12">
    <source>
        <dbReference type="Pfam" id="PF01743"/>
    </source>
</evidence>
<evidence type="ECO:0000259" key="14">
    <source>
        <dbReference type="Pfam" id="PF13735"/>
    </source>
</evidence>
<dbReference type="AlphaFoldDB" id="A0AAF0ZIF6"/>
<dbReference type="PANTHER" id="PTHR47545">
    <property type="entry name" value="MULTIFUNCTIONAL CCA PROTEIN"/>
    <property type="match status" value="1"/>
</dbReference>
<dbReference type="Gene3D" id="1.10.3090.10">
    <property type="entry name" value="cca-adding enzyme, domain 2"/>
    <property type="match status" value="1"/>
</dbReference>
<dbReference type="GO" id="GO:0046872">
    <property type="term" value="F:metal ion binding"/>
    <property type="evidence" value="ECO:0007669"/>
    <property type="project" value="UniProtKB-KW"/>
</dbReference>
<evidence type="ECO:0000256" key="1">
    <source>
        <dbReference type="ARBA" id="ARBA00001946"/>
    </source>
</evidence>
<dbReference type="GO" id="GO:0000166">
    <property type="term" value="F:nucleotide binding"/>
    <property type="evidence" value="ECO:0007669"/>
    <property type="project" value="UniProtKB-KW"/>
</dbReference>
<protein>
    <submittedName>
        <fullName evidence="15">CCA tRNA nucleotidyltransferase</fullName>
    </submittedName>
</protein>
<feature type="domain" description="Poly A polymerase head" evidence="12">
    <location>
        <begin position="22"/>
        <end position="133"/>
    </location>
</feature>
<dbReference type="InterPro" id="IPR002646">
    <property type="entry name" value="PolA_pol_head_dom"/>
</dbReference>
<keyword evidence="5" id="KW-0819">tRNA processing</keyword>
<dbReference type="InterPro" id="IPR043519">
    <property type="entry name" value="NT_sf"/>
</dbReference>
<evidence type="ECO:0000256" key="4">
    <source>
        <dbReference type="ARBA" id="ARBA00022679"/>
    </source>
</evidence>
<dbReference type="InterPro" id="IPR050124">
    <property type="entry name" value="tRNA_CCA-adding_enzyme"/>
</dbReference>
<evidence type="ECO:0000256" key="9">
    <source>
        <dbReference type="ARBA" id="ARBA00022842"/>
    </source>
</evidence>
<dbReference type="Pfam" id="PF12627">
    <property type="entry name" value="PolyA_pol_RNAbd"/>
    <property type="match status" value="1"/>
</dbReference>
<dbReference type="InterPro" id="IPR032810">
    <property type="entry name" value="CCA-adding_enz_C"/>
</dbReference>
<reference evidence="15" key="1">
    <citation type="submission" date="2023-11" db="EMBL/GenBank/DDBJ databases">
        <title>Genome sequence of Cyanobacterium aponinum BCRC AL20115.</title>
        <authorList>
            <person name="Chang H.-Y."/>
            <person name="Lin K.-M."/>
            <person name="Hsueh H.-T."/>
            <person name="Chu H.-A."/>
            <person name="Kuo C.-H."/>
        </authorList>
    </citation>
    <scope>NUCLEOTIDE SEQUENCE</scope>
    <source>
        <strain evidence="15">AL20115</strain>
    </source>
</reference>
<evidence type="ECO:0000256" key="2">
    <source>
        <dbReference type="ARBA" id="ARBA00007265"/>
    </source>
</evidence>
<dbReference type="InterPro" id="IPR032828">
    <property type="entry name" value="PolyA_RNA-bd"/>
</dbReference>
<name>A0AAF0ZIF6_9CHRO</name>
<dbReference type="CDD" id="cd05398">
    <property type="entry name" value="NT_ClassII-CCAase"/>
    <property type="match status" value="1"/>
</dbReference>
<dbReference type="PANTHER" id="PTHR47545:SF2">
    <property type="entry name" value="CC-ADDING TRNA NUCLEOTIDYLTRANSFERASE"/>
    <property type="match status" value="1"/>
</dbReference>
<comment type="similarity">
    <text evidence="2 11">Belongs to the tRNA nucleotidyltransferase/poly(A) polymerase family.</text>
</comment>